<dbReference type="Gene3D" id="3.90.230.10">
    <property type="entry name" value="Creatinase/methionine aminopeptidase superfamily"/>
    <property type="match status" value="1"/>
</dbReference>
<comment type="similarity">
    <text evidence="1">Belongs to the peptidase M24B family.</text>
</comment>
<proteinExistence type="inferred from homology"/>
<dbReference type="EMBL" id="LSRL02000006">
    <property type="protein sequence ID" value="TDG51945.1"/>
    <property type="molecule type" value="Genomic_DNA"/>
</dbReference>
<dbReference type="KEGG" id="dnv:108649019"/>
<evidence type="ECO:0000313" key="9">
    <source>
        <dbReference type="EMBL" id="TDG51945.1"/>
    </source>
</evidence>
<dbReference type="InterPro" id="IPR032416">
    <property type="entry name" value="Peptidase_M24_C"/>
</dbReference>
<dbReference type="FunFam" id="3.90.230.10:FF:000009">
    <property type="entry name" value="xaa-Pro aminopeptidase 2"/>
    <property type="match status" value="1"/>
</dbReference>
<evidence type="ECO:0000256" key="5">
    <source>
        <dbReference type="SAM" id="SignalP"/>
    </source>
</evidence>
<dbReference type="GO" id="GO:0004177">
    <property type="term" value="F:aminopeptidase activity"/>
    <property type="evidence" value="ECO:0007669"/>
    <property type="project" value="UniProtKB-ARBA"/>
</dbReference>
<keyword evidence="4" id="KW-0472">Membrane</keyword>
<keyword evidence="2" id="KW-0479">Metal-binding</keyword>
<dbReference type="OMA" id="IRTYVQI"/>
<feature type="domain" description="Peptidase M24" evidence="6">
    <location>
        <begin position="376"/>
        <end position="590"/>
    </location>
</feature>
<dbReference type="Pfam" id="PF00557">
    <property type="entry name" value="Peptidase_M24"/>
    <property type="match status" value="1"/>
</dbReference>
<feature type="signal peptide" evidence="5">
    <location>
        <begin position="1"/>
        <end position="29"/>
    </location>
</feature>
<dbReference type="GO" id="GO:0005737">
    <property type="term" value="C:cytoplasm"/>
    <property type="evidence" value="ECO:0007669"/>
    <property type="project" value="UniProtKB-ARBA"/>
</dbReference>
<dbReference type="Pfam" id="PF16188">
    <property type="entry name" value="Peptidase_M24_C"/>
    <property type="match status" value="1"/>
</dbReference>
<dbReference type="InterPro" id="IPR050422">
    <property type="entry name" value="X-Pro_aminopeptidase_P"/>
</dbReference>
<sequence length="713" mass="81585">MTTAKWNWIWIRICRLALSILLVLSVAAAEAPVGYRREICEHRKGRPMQPTNMYRSRLLAMREQMLIRATLEGPEIYGYILPSTDEHLNQEVAVRDQRLHYLSGFTGNRAVAAVTQGGAAIWLEKRFVQQADGELDCDWQIFLADGNVSIASWLGSQVRMNKRIGADPQLVPHHLWLTWERELAEKFLKLIKINSNLVDMIWGSERPETPKHHVIQVQARDFAGEKWEDKVTELRRRLAHLNCDAMIITSLTEIAYLFNIRGTDIPYTPVVKSFAIVSQKDIFFYVDHGKISLGIDLHLRTDCYNDLCVRIKEYKHIWSDIRTYVQIWRRVLVPAPCVQEPGASEAIYSAVPDNVVVEHISPIIFMRAQKNTEEQEGMRLAHIRDAAAICEAMSNLEARFDTEQWTEEKIKYEVELWLLSQTHAKGLSLRTVIAYGEHSALPYYISNNLTDIEVSDQSLLVIESGVQYLEGTTDMSRTFIFGEPTRDMKRAYTAVLAGILHISDLIFPASVKPSGLDSVVRAKVWHEMTDYPQATGHGIGAYGSVEEPPISVAYGQNNSFHFKQGYFFSSESGYYKRDDYGVRIKNVLEVLDTGKTTTSAEHFLAFQSVTLVPYEPKLIDGTMLSSDEKRMLNRYNAKIRKYIGAELKRLGNMKAFYWMMNKTRHVREYLTEDEYLAAMGGGCHSHHHAQLPLLALTMVMMILVAFIHSKWRL</sequence>
<keyword evidence="4" id="KW-0812">Transmembrane</keyword>
<dbReference type="PANTHER" id="PTHR43763">
    <property type="entry name" value="XAA-PRO AMINOPEPTIDASE 1"/>
    <property type="match status" value="1"/>
</dbReference>
<feature type="domain" description="Creatinase N-terminal" evidence="7">
    <location>
        <begin position="95"/>
        <end position="189"/>
    </location>
</feature>
<evidence type="ECO:0000259" key="6">
    <source>
        <dbReference type="Pfam" id="PF00557"/>
    </source>
</evidence>
<name>A0A484BVJ2_DRONA</name>
<feature type="transmembrane region" description="Helical" evidence="4">
    <location>
        <begin position="689"/>
        <end position="707"/>
    </location>
</feature>
<reference evidence="9 10" key="1">
    <citation type="journal article" date="2019" name="J. Hered.">
        <title>An Improved Genome Assembly for Drosophila navojoa, the Basal Species in the mojavensis Cluster.</title>
        <authorList>
            <person name="Vanderlinde T."/>
            <person name="Dupim E.G."/>
            <person name="Nazario-Yepiz N.O."/>
            <person name="Carvalho A.B."/>
        </authorList>
    </citation>
    <scope>NUCLEOTIDE SEQUENCE [LARGE SCALE GENOMIC DNA]</scope>
    <source>
        <strain evidence="9">Navoj_Jal97</strain>
        <tissue evidence="9">Whole organism</tissue>
    </source>
</reference>
<evidence type="ECO:0000256" key="1">
    <source>
        <dbReference type="ARBA" id="ARBA00008766"/>
    </source>
</evidence>
<evidence type="ECO:0000259" key="8">
    <source>
        <dbReference type="Pfam" id="PF16188"/>
    </source>
</evidence>
<keyword evidence="10" id="KW-1185">Reference proteome</keyword>
<dbReference type="SUPFAM" id="SSF55920">
    <property type="entry name" value="Creatinase/aminopeptidase"/>
    <property type="match status" value="1"/>
</dbReference>
<protein>
    <recommendedName>
        <fullName evidence="11">Creatinase N-terminal domain-containing protein</fullName>
    </recommendedName>
</protein>
<dbReference type="GO" id="GO:0046872">
    <property type="term" value="F:metal ion binding"/>
    <property type="evidence" value="ECO:0007669"/>
    <property type="project" value="UniProtKB-KW"/>
</dbReference>
<comment type="caution">
    <text evidence="9">The sequence shown here is derived from an EMBL/GenBank/DDBJ whole genome shotgun (WGS) entry which is preliminary data.</text>
</comment>
<dbReference type="OrthoDB" id="9995434at2759"/>
<evidence type="ECO:0000313" key="10">
    <source>
        <dbReference type="Proteomes" id="UP000295192"/>
    </source>
</evidence>
<dbReference type="InterPro" id="IPR000994">
    <property type="entry name" value="Pept_M24"/>
</dbReference>
<dbReference type="AlphaFoldDB" id="A0A484BVJ2"/>
<evidence type="ECO:0000256" key="2">
    <source>
        <dbReference type="ARBA" id="ARBA00022723"/>
    </source>
</evidence>
<dbReference type="InterPro" id="IPR000587">
    <property type="entry name" value="Creatinase_N"/>
</dbReference>
<dbReference type="InterPro" id="IPR036005">
    <property type="entry name" value="Creatinase/aminopeptidase-like"/>
</dbReference>
<organism evidence="9 10">
    <name type="scientific">Drosophila navojoa</name>
    <name type="common">Fruit fly</name>
    <dbReference type="NCBI Taxonomy" id="7232"/>
    <lineage>
        <taxon>Eukaryota</taxon>
        <taxon>Metazoa</taxon>
        <taxon>Ecdysozoa</taxon>
        <taxon>Arthropoda</taxon>
        <taxon>Hexapoda</taxon>
        <taxon>Insecta</taxon>
        <taxon>Pterygota</taxon>
        <taxon>Neoptera</taxon>
        <taxon>Endopterygota</taxon>
        <taxon>Diptera</taxon>
        <taxon>Brachycera</taxon>
        <taxon>Muscomorpha</taxon>
        <taxon>Ephydroidea</taxon>
        <taxon>Drosophilidae</taxon>
        <taxon>Drosophila</taxon>
    </lineage>
</organism>
<keyword evidence="5" id="KW-0732">Signal</keyword>
<evidence type="ECO:0000256" key="4">
    <source>
        <dbReference type="SAM" id="Phobius"/>
    </source>
</evidence>
<dbReference type="InterPro" id="IPR029149">
    <property type="entry name" value="Creatin/AminoP/Spt16_N"/>
</dbReference>
<dbReference type="FunFam" id="3.40.350.10:FF:000016">
    <property type="entry name" value="Xaa-Pro aminopeptidase"/>
    <property type="match status" value="1"/>
</dbReference>
<dbReference type="Gene3D" id="3.40.350.10">
    <property type="entry name" value="Creatinase/prolidase N-terminal domain"/>
    <property type="match status" value="2"/>
</dbReference>
<keyword evidence="3" id="KW-0378">Hydrolase</keyword>
<dbReference type="Pfam" id="PF16189">
    <property type="entry name" value="Creatinase_N_2"/>
    <property type="match status" value="1"/>
</dbReference>
<evidence type="ECO:0000256" key="3">
    <source>
        <dbReference type="ARBA" id="ARBA00022801"/>
    </source>
</evidence>
<feature type="chain" id="PRO_5019757502" description="Creatinase N-terminal domain-containing protein" evidence="5">
    <location>
        <begin position="30"/>
        <end position="713"/>
    </location>
</feature>
<feature type="domain" description="Peptidase M24 C-terminal" evidence="8">
    <location>
        <begin position="603"/>
        <end position="665"/>
    </location>
</feature>
<gene>
    <name evidence="9" type="ORF">AWZ03_001615</name>
</gene>
<dbReference type="Pfam" id="PF01321">
    <property type="entry name" value="Creatinase_N"/>
    <property type="match status" value="1"/>
</dbReference>
<accession>A0A484BVJ2</accession>
<evidence type="ECO:0000259" key="7">
    <source>
        <dbReference type="Pfam" id="PF01321"/>
    </source>
</evidence>
<dbReference type="STRING" id="7232.A0A484BVJ2"/>
<dbReference type="Proteomes" id="UP000295192">
    <property type="component" value="Unassembled WGS sequence"/>
</dbReference>
<dbReference type="SUPFAM" id="SSF53092">
    <property type="entry name" value="Creatinase/prolidase N-terminal domain"/>
    <property type="match status" value="2"/>
</dbReference>
<evidence type="ECO:0008006" key="11">
    <source>
        <dbReference type="Google" id="ProtNLM"/>
    </source>
</evidence>
<dbReference type="PANTHER" id="PTHR43763:SF6">
    <property type="entry name" value="XAA-PRO AMINOPEPTIDASE 1"/>
    <property type="match status" value="1"/>
</dbReference>
<keyword evidence="4" id="KW-1133">Transmembrane helix</keyword>